<reference evidence="1" key="1">
    <citation type="submission" date="2023-10" db="EMBL/GenBank/DDBJ databases">
        <authorList>
            <person name="Chen Y."/>
            <person name="Shah S."/>
            <person name="Dougan E. K."/>
            <person name="Thang M."/>
            <person name="Chan C."/>
        </authorList>
    </citation>
    <scope>NUCLEOTIDE SEQUENCE [LARGE SCALE GENOMIC DNA]</scope>
</reference>
<feature type="non-terminal residue" evidence="1">
    <location>
        <position position="1"/>
    </location>
</feature>
<sequence length="108" mass="11396">SWVRRLFLSPPGKRQYGAAGAAGEWPDRTWAMAAKCSSKVAEAGSLPLECSEVEAAPLEADARAPAGESRDMDSTILLEETIVNPGVPILCDAKEPILSMVSVNPKSA</sequence>
<name>A0ABN9QI88_9DINO</name>
<organism evidence="1 2">
    <name type="scientific">Prorocentrum cordatum</name>
    <dbReference type="NCBI Taxonomy" id="2364126"/>
    <lineage>
        <taxon>Eukaryota</taxon>
        <taxon>Sar</taxon>
        <taxon>Alveolata</taxon>
        <taxon>Dinophyceae</taxon>
        <taxon>Prorocentrales</taxon>
        <taxon>Prorocentraceae</taxon>
        <taxon>Prorocentrum</taxon>
    </lineage>
</organism>
<comment type="caution">
    <text evidence="1">The sequence shown here is derived from an EMBL/GenBank/DDBJ whole genome shotgun (WGS) entry which is preliminary data.</text>
</comment>
<gene>
    <name evidence="1" type="ORF">PCOR1329_LOCUS12172</name>
</gene>
<keyword evidence="2" id="KW-1185">Reference proteome</keyword>
<protein>
    <submittedName>
        <fullName evidence="1">Uncharacterized protein</fullName>
    </submittedName>
</protein>
<feature type="non-terminal residue" evidence="1">
    <location>
        <position position="108"/>
    </location>
</feature>
<accession>A0ABN9QI88</accession>
<evidence type="ECO:0000313" key="2">
    <source>
        <dbReference type="Proteomes" id="UP001189429"/>
    </source>
</evidence>
<proteinExistence type="predicted"/>
<dbReference type="Proteomes" id="UP001189429">
    <property type="component" value="Unassembled WGS sequence"/>
</dbReference>
<evidence type="ECO:0000313" key="1">
    <source>
        <dbReference type="EMBL" id="CAK0805727.1"/>
    </source>
</evidence>
<dbReference type="EMBL" id="CAUYUJ010003541">
    <property type="protein sequence ID" value="CAK0805727.1"/>
    <property type="molecule type" value="Genomic_DNA"/>
</dbReference>